<evidence type="ECO:0000313" key="1">
    <source>
        <dbReference type="EMBL" id="KAA6387606.1"/>
    </source>
</evidence>
<accession>A0A5J4VZD6</accession>
<evidence type="ECO:0008006" key="3">
    <source>
        <dbReference type="Google" id="ProtNLM"/>
    </source>
</evidence>
<reference evidence="1 2" key="1">
    <citation type="submission" date="2019-03" db="EMBL/GenBank/DDBJ databases">
        <title>Single cell metagenomics reveals metabolic interactions within the superorganism composed of flagellate Streblomastix strix and complex community of Bacteroidetes bacteria on its surface.</title>
        <authorList>
            <person name="Treitli S.C."/>
            <person name="Kolisko M."/>
            <person name="Husnik F."/>
            <person name="Keeling P."/>
            <person name="Hampl V."/>
        </authorList>
    </citation>
    <scope>NUCLEOTIDE SEQUENCE [LARGE SCALE GENOMIC DNA]</scope>
    <source>
        <strain evidence="1">ST1C</strain>
    </source>
</reference>
<organism evidence="1 2">
    <name type="scientific">Streblomastix strix</name>
    <dbReference type="NCBI Taxonomy" id="222440"/>
    <lineage>
        <taxon>Eukaryota</taxon>
        <taxon>Metamonada</taxon>
        <taxon>Preaxostyla</taxon>
        <taxon>Oxymonadida</taxon>
        <taxon>Streblomastigidae</taxon>
        <taxon>Streblomastix</taxon>
    </lineage>
</organism>
<dbReference type="EMBL" id="SNRW01004306">
    <property type="protein sequence ID" value="KAA6387606.1"/>
    <property type="molecule type" value="Genomic_DNA"/>
</dbReference>
<dbReference type="Proteomes" id="UP000324800">
    <property type="component" value="Unassembled WGS sequence"/>
</dbReference>
<proteinExistence type="predicted"/>
<protein>
    <recommendedName>
        <fullName evidence="3">DDE-1 domain-containing protein</fullName>
    </recommendedName>
</protein>
<name>A0A5J4VZD6_9EUKA</name>
<gene>
    <name evidence="1" type="ORF">EZS28_016865</name>
</gene>
<evidence type="ECO:0000313" key="2">
    <source>
        <dbReference type="Proteomes" id="UP000324800"/>
    </source>
</evidence>
<dbReference type="AlphaFoldDB" id="A0A5J4VZD6"/>
<comment type="caution">
    <text evidence="1">The sequence shown here is derived from an EMBL/GenBank/DDBJ whole genome shotgun (WGS) entry which is preliminary data.</text>
</comment>
<sequence>MKGQSRYLNKQVIQGKKGVTNYYPRLHRRQEIRREFPRELKDRTSGMMLKVGWSAWNDNAEIRTLFCQSSISLMQRIIDKEMLSASCNDEYEEQIDE</sequence>